<dbReference type="PANTHER" id="PTHR45681:SF6">
    <property type="entry name" value="POLYKETIDE SYNTHASE 37"/>
    <property type="match status" value="1"/>
</dbReference>
<dbReference type="InterPro" id="IPR013217">
    <property type="entry name" value="Methyltransf_12"/>
</dbReference>
<dbReference type="SUPFAM" id="SSF53335">
    <property type="entry name" value="S-adenosyl-L-methionine-dependent methyltransferases"/>
    <property type="match status" value="1"/>
</dbReference>
<dbReference type="EMBL" id="ML735727">
    <property type="protein sequence ID" value="KAE8418339.1"/>
    <property type="molecule type" value="Genomic_DNA"/>
</dbReference>
<evidence type="ECO:0000256" key="2">
    <source>
        <dbReference type="ARBA" id="ARBA00023268"/>
    </source>
</evidence>
<dbReference type="InterPro" id="IPR050444">
    <property type="entry name" value="Polyketide_Synthase"/>
</dbReference>
<accession>A0ABQ6WMI9</accession>
<dbReference type="Pfam" id="PF08659">
    <property type="entry name" value="KR"/>
    <property type="match status" value="1"/>
</dbReference>
<evidence type="ECO:0000259" key="3">
    <source>
        <dbReference type="SMART" id="SM00829"/>
    </source>
</evidence>
<dbReference type="Pfam" id="PF08242">
    <property type="entry name" value="Methyltransf_12"/>
    <property type="match status" value="1"/>
</dbReference>
<dbReference type="SMART" id="SM00829">
    <property type="entry name" value="PKS_ER"/>
    <property type="match status" value="1"/>
</dbReference>
<dbReference type="PANTHER" id="PTHR45681">
    <property type="entry name" value="POLYKETIDE SYNTHASE 44-RELATED"/>
    <property type="match status" value="1"/>
</dbReference>
<dbReference type="SUPFAM" id="SSF51735">
    <property type="entry name" value="NAD(P)-binding Rossmann-fold domains"/>
    <property type="match status" value="2"/>
</dbReference>
<dbReference type="Gene3D" id="3.40.50.720">
    <property type="entry name" value="NAD(P)-binding Rossmann-like Domain"/>
    <property type="match status" value="1"/>
</dbReference>
<keyword evidence="1" id="KW-0808">Transferase</keyword>
<evidence type="ECO:0000313" key="4">
    <source>
        <dbReference type="EMBL" id="KAE8418339.1"/>
    </source>
</evidence>
<organism evidence="4 5">
    <name type="scientific">Aspergillus pseudocaelatus</name>
    <dbReference type="NCBI Taxonomy" id="1825620"/>
    <lineage>
        <taxon>Eukaryota</taxon>
        <taxon>Fungi</taxon>
        <taxon>Dikarya</taxon>
        <taxon>Ascomycota</taxon>
        <taxon>Pezizomycotina</taxon>
        <taxon>Eurotiomycetes</taxon>
        <taxon>Eurotiomycetidae</taxon>
        <taxon>Eurotiales</taxon>
        <taxon>Aspergillaceae</taxon>
        <taxon>Aspergillus</taxon>
        <taxon>Aspergillus subgen. Circumdati</taxon>
    </lineage>
</organism>
<dbReference type="InterPro" id="IPR011032">
    <property type="entry name" value="GroES-like_sf"/>
</dbReference>
<keyword evidence="5" id="KW-1185">Reference proteome</keyword>
<name>A0ABQ6WMI9_9EURO</name>
<feature type="domain" description="Enoyl reductase (ER)" evidence="3">
    <location>
        <begin position="468"/>
        <end position="779"/>
    </location>
</feature>
<dbReference type="Proteomes" id="UP000325395">
    <property type="component" value="Unassembled WGS sequence"/>
</dbReference>
<proteinExistence type="predicted"/>
<reference evidence="4 5" key="1">
    <citation type="submission" date="2019-04" db="EMBL/GenBank/DDBJ databases">
        <authorList>
            <consortium name="DOE Joint Genome Institute"/>
            <person name="Mondo S."/>
            <person name="Kjaerbolling I."/>
            <person name="Vesth T."/>
            <person name="Frisvad J.C."/>
            <person name="Nybo J.L."/>
            <person name="Theobald S."/>
            <person name="Kildgaard S."/>
            <person name="Isbrandt T."/>
            <person name="Kuo A."/>
            <person name="Sato A."/>
            <person name="Lyhne E.K."/>
            <person name="Kogle M.E."/>
            <person name="Wiebenga A."/>
            <person name="Kun R.S."/>
            <person name="Lubbers R.J."/>
            <person name="Makela M.R."/>
            <person name="Barry K."/>
            <person name="Chovatia M."/>
            <person name="Clum A."/>
            <person name="Daum C."/>
            <person name="Haridas S."/>
            <person name="He G."/>
            <person name="LaButti K."/>
            <person name="Lipzen A."/>
            <person name="Riley R."/>
            <person name="Salamov A."/>
            <person name="Simmons B.A."/>
            <person name="Magnuson J.K."/>
            <person name="Henrissat B."/>
            <person name="Mortensen U.H."/>
            <person name="Larsen T.O."/>
            <person name="Devries R.P."/>
            <person name="Grigoriev I.V."/>
            <person name="Machida M."/>
            <person name="Baker S.E."/>
            <person name="Andersen M.R."/>
            <person name="Cantor M.N."/>
            <person name="Hua S.X."/>
        </authorList>
    </citation>
    <scope>NUCLEOTIDE SEQUENCE [LARGE SCALE GENOMIC DNA]</scope>
    <source>
        <strain evidence="4 5">CBS 117616</strain>
    </source>
</reference>
<dbReference type="InterPro" id="IPR013968">
    <property type="entry name" value="PKS_KR"/>
</dbReference>
<dbReference type="CDD" id="cd05195">
    <property type="entry name" value="enoyl_red"/>
    <property type="match status" value="1"/>
</dbReference>
<dbReference type="Pfam" id="PF13602">
    <property type="entry name" value="ADH_zinc_N_2"/>
    <property type="match status" value="1"/>
</dbReference>
<evidence type="ECO:0000313" key="5">
    <source>
        <dbReference type="Proteomes" id="UP000325395"/>
    </source>
</evidence>
<sequence length="889" mass="98550">MSWANSDSITSLCLIEEHIATVTGKMETWKYDLLLRVFRNIIPFLTGKISSIELLHADDGLKDLYSGIQQTFDCSSLFSTLGYTAPGMKVLEIGSGTGGFTEHGLKSLSCSSGTYLYSKYTYTDISPGFFPAAQERFRDFPNLEFLPLDISQDPLSQGFAADEYDVITASNVLHATPSLSETLRNVYKLLKPGGKLLIVELCPVMRYINYVMGTFPGWWVGENDNRAQEPYVTPERWDRELRNTGFTGTDIVVYDQDRPFYSSAIITATKMQQPNIAPEIKVLCLGKEGNMVQRAKDRFLRAGYTIQLSELNQTEHVPSKKPIISLIDIEDAFFDDMSESRRQEFKNILERAESAGILWVTRTVQMSCSDPRYALGLGIARTVRNELGIDLATLEADTFDDGFLEALLLVYTKTLAAKDHTKEAREFEFAYQDGKTHISRYHPSDASECHSENRRSKDIRKLSIGVPGDLSTLHWASDWRKEPQGADVLVDIHYSALNFKDVLEALGTFGENVEVGFEASGIIRQTGPSSPHHIGQRVILMAQEGLFSTRVVVPSHACIPIPDSMSLSDAAAFPCVYGTVILGLLYQGSLRKGQTILLHSACGGVGLAAIAISKMQGAEIYATVRSDTKAEYLNNRFGIPMDRIFNTHSQSFEVDLMKATKGRGVDVVLDSLAGELLHASWRCVAPFGKTIEIGKRDLMGHGSLSLASFLEKRSFICVSLDKVLLEHPEVYSQVVTDGLKYIQQGLVEPIRPIRFFPATEVEQAFRHMQKGEHIGKVLIQMPENPEALPTSPDAQLYQFSPQASYLITGGLGGIGRSMSRWMVDNGAREIVYLSRSTRNANFISELEAQGCRRTVVQGSVAVREGGTEGSSELRLSLERNLSYGNVSQG</sequence>
<dbReference type="InterPro" id="IPR036291">
    <property type="entry name" value="NAD(P)-bd_dom_sf"/>
</dbReference>
<dbReference type="SUPFAM" id="SSF50129">
    <property type="entry name" value="GroES-like"/>
    <property type="match status" value="1"/>
</dbReference>
<dbReference type="InterPro" id="IPR013154">
    <property type="entry name" value="ADH-like_N"/>
</dbReference>
<dbReference type="InterPro" id="IPR020843">
    <property type="entry name" value="ER"/>
</dbReference>
<protein>
    <recommendedName>
        <fullName evidence="3">Enoyl reductase (ER) domain-containing protein</fullName>
    </recommendedName>
</protein>
<dbReference type="CDD" id="cd02440">
    <property type="entry name" value="AdoMet_MTases"/>
    <property type="match status" value="1"/>
</dbReference>
<dbReference type="InterPro" id="IPR029063">
    <property type="entry name" value="SAM-dependent_MTases_sf"/>
</dbReference>
<dbReference type="Gene3D" id="3.40.50.150">
    <property type="entry name" value="Vaccinia Virus protein VP39"/>
    <property type="match status" value="1"/>
</dbReference>
<keyword evidence="2" id="KW-0511">Multifunctional enzyme</keyword>
<dbReference type="Gene3D" id="3.90.180.10">
    <property type="entry name" value="Medium-chain alcohol dehydrogenases, catalytic domain"/>
    <property type="match status" value="1"/>
</dbReference>
<gene>
    <name evidence="4" type="ORF">BDV36DRAFT_160775</name>
</gene>
<evidence type="ECO:0000256" key="1">
    <source>
        <dbReference type="ARBA" id="ARBA00022679"/>
    </source>
</evidence>
<dbReference type="Pfam" id="PF08240">
    <property type="entry name" value="ADH_N"/>
    <property type="match status" value="1"/>
</dbReference>